<protein>
    <submittedName>
        <fullName evidence="2">Uncharacterized protein</fullName>
    </submittedName>
</protein>
<evidence type="ECO:0000256" key="1">
    <source>
        <dbReference type="SAM" id="MobiDB-lite"/>
    </source>
</evidence>
<name>A0A9P4GND7_9PLEO</name>
<gene>
    <name evidence="2" type="ORF">K460DRAFT_399770</name>
</gene>
<sequence>MDSRRDNHFFCEEPVPRPPFGPHPRPSSPPPPPPPPPPGGFPRRPPARGDPPNTPPTPVRPGAQSFAQFSSALATWSLQVKMAHDSQRRVANQYTEYERIVEYVDWFHKLDADSRLAVARRVEAARLSGGASWGG</sequence>
<organism evidence="2 3">
    <name type="scientific">Cucurbitaria berberidis CBS 394.84</name>
    <dbReference type="NCBI Taxonomy" id="1168544"/>
    <lineage>
        <taxon>Eukaryota</taxon>
        <taxon>Fungi</taxon>
        <taxon>Dikarya</taxon>
        <taxon>Ascomycota</taxon>
        <taxon>Pezizomycotina</taxon>
        <taxon>Dothideomycetes</taxon>
        <taxon>Pleosporomycetidae</taxon>
        <taxon>Pleosporales</taxon>
        <taxon>Pleosporineae</taxon>
        <taxon>Cucurbitariaceae</taxon>
        <taxon>Cucurbitaria</taxon>
    </lineage>
</organism>
<dbReference type="Proteomes" id="UP000800039">
    <property type="component" value="Unassembled WGS sequence"/>
</dbReference>
<comment type="caution">
    <text evidence="2">The sequence shown here is derived from an EMBL/GenBank/DDBJ whole genome shotgun (WGS) entry which is preliminary data.</text>
</comment>
<dbReference type="AlphaFoldDB" id="A0A9P4GND7"/>
<dbReference type="EMBL" id="ML976614">
    <property type="protein sequence ID" value="KAF1849658.1"/>
    <property type="molecule type" value="Genomic_DNA"/>
</dbReference>
<evidence type="ECO:0000313" key="3">
    <source>
        <dbReference type="Proteomes" id="UP000800039"/>
    </source>
</evidence>
<feature type="compositionally biased region" description="Basic and acidic residues" evidence="1">
    <location>
        <begin position="1"/>
        <end position="15"/>
    </location>
</feature>
<feature type="region of interest" description="Disordered" evidence="1">
    <location>
        <begin position="1"/>
        <end position="63"/>
    </location>
</feature>
<accession>A0A9P4GND7</accession>
<feature type="compositionally biased region" description="Pro residues" evidence="1">
    <location>
        <begin position="16"/>
        <end position="59"/>
    </location>
</feature>
<evidence type="ECO:0000313" key="2">
    <source>
        <dbReference type="EMBL" id="KAF1849658.1"/>
    </source>
</evidence>
<reference evidence="2" key="1">
    <citation type="submission" date="2020-01" db="EMBL/GenBank/DDBJ databases">
        <authorList>
            <consortium name="DOE Joint Genome Institute"/>
            <person name="Haridas S."/>
            <person name="Albert R."/>
            <person name="Binder M."/>
            <person name="Bloem J."/>
            <person name="Labutti K."/>
            <person name="Salamov A."/>
            <person name="Andreopoulos B."/>
            <person name="Baker S.E."/>
            <person name="Barry K."/>
            <person name="Bills G."/>
            <person name="Bluhm B.H."/>
            <person name="Cannon C."/>
            <person name="Castanera R."/>
            <person name="Culley D.E."/>
            <person name="Daum C."/>
            <person name="Ezra D."/>
            <person name="Gonzalez J.B."/>
            <person name="Henrissat B."/>
            <person name="Kuo A."/>
            <person name="Liang C."/>
            <person name="Lipzen A."/>
            <person name="Lutzoni F."/>
            <person name="Magnuson J."/>
            <person name="Mondo S."/>
            <person name="Nolan M."/>
            <person name="Ohm R."/>
            <person name="Pangilinan J."/>
            <person name="Park H.-J."/>
            <person name="Ramirez L."/>
            <person name="Alfaro M."/>
            <person name="Sun H."/>
            <person name="Tritt A."/>
            <person name="Yoshinaga Y."/>
            <person name="Zwiers L.-H."/>
            <person name="Turgeon B.G."/>
            <person name="Goodwin S.B."/>
            <person name="Spatafora J.W."/>
            <person name="Crous P.W."/>
            <person name="Grigoriev I.V."/>
        </authorList>
    </citation>
    <scope>NUCLEOTIDE SEQUENCE</scope>
    <source>
        <strain evidence="2">CBS 394.84</strain>
    </source>
</reference>
<dbReference type="RefSeq" id="XP_040792221.1">
    <property type="nucleotide sequence ID" value="XM_040936260.1"/>
</dbReference>
<proteinExistence type="predicted"/>
<keyword evidence="3" id="KW-1185">Reference proteome</keyword>
<dbReference type="GeneID" id="63853510"/>